<evidence type="ECO:0000313" key="2">
    <source>
        <dbReference type="Proteomes" id="UP001516400"/>
    </source>
</evidence>
<keyword evidence="2" id="KW-1185">Reference proteome</keyword>
<comment type="caution">
    <text evidence="1">The sequence shown here is derived from an EMBL/GenBank/DDBJ whole genome shotgun (WGS) entry which is preliminary data.</text>
</comment>
<reference evidence="1 2" key="1">
    <citation type="journal article" date="2021" name="BMC Biol.">
        <title>Horizontally acquired antibacterial genes associated with adaptive radiation of ladybird beetles.</title>
        <authorList>
            <person name="Li H.S."/>
            <person name="Tang X.F."/>
            <person name="Huang Y.H."/>
            <person name="Xu Z.Y."/>
            <person name="Chen M.L."/>
            <person name="Du X.Y."/>
            <person name="Qiu B.Y."/>
            <person name="Chen P.T."/>
            <person name="Zhang W."/>
            <person name="Slipinski A."/>
            <person name="Escalona H.E."/>
            <person name="Waterhouse R.M."/>
            <person name="Zwick A."/>
            <person name="Pang H."/>
        </authorList>
    </citation>
    <scope>NUCLEOTIDE SEQUENCE [LARGE SCALE GENOMIC DNA]</scope>
    <source>
        <strain evidence="1">SYSU2018</strain>
    </source>
</reference>
<sequence length="99" mass="11601">MRAKAMQDLLKRETENAKINKKKLVLSLKLQQALPVPKLTEGPAFYCRKIWLYNSGIHYCGCEKGNMFVWSEDVDKRGSDEIRSVLFKYRAISQMLMNW</sequence>
<dbReference type="AlphaFoldDB" id="A0ABD2MUN7"/>
<proteinExistence type="predicted"/>
<accession>A0ABD2MUN7</accession>
<dbReference type="Proteomes" id="UP001516400">
    <property type="component" value="Unassembled WGS sequence"/>
</dbReference>
<evidence type="ECO:0000313" key="1">
    <source>
        <dbReference type="EMBL" id="KAL3270143.1"/>
    </source>
</evidence>
<organism evidence="1 2">
    <name type="scientific">Cryptolaemus montrouzieri</name>
    <dbReference type="NCBI Taxonomy" id="559131"/>
    <lineage>
        <taxon>Eukaryota</taxon>
        <taxon>Metazoa</taxon>
        <taxon>Ecdysozoa</taxon>
        <taxon>Arthropoda</taxon>
        <taxon>Hexapoda</taxon>
        <taxon>Insecta</taxon>
        <taxon>Pterygota</taxon>
        <taxon>Neoptera</taxon>
        <taxon>Endopterygota</taxon>
        <taxon>Coleoptera</taxon>
        <taxon>Polyphaga</taxon>
        <taxon>Cucujiformia</taxon>
        <taxon>Coccinelloidea</taxon>
        <taxon>Coccinellidae</taxon>
        <taxon>Scymninae</taxon>
        <taxon>Scymnini</taxon>
        <taxon>Cryptolaemus</taxon>
    </lineage>
</organism>
<protein>
    <submittedName>
        <fullName evidence="1">Uncharacterized protein</fullName>
    </submittedName>
</protein>
<dbReference type="EMBL" id="JABFTP020000021">
    <property type="protein sequence ID" value="KAL3270143.1"/>
    <property type="molecule type" value="Genomic_DNA"/>
</dbReference>
<name>A0ABD2MUN7_9CUCU</name>
<gene>
    <name evidence="1" type="ORF">HHI36_009201</name>
</gene>